<evidence type="ECO:0000256" key="3">
    <source>
        <dbReference type="ARBA" id="ARBA00022475"/>
    </source>
</evidence>
<evidence type="ECO:0000313" key="9">
    <source>
        <dbReference type="Proteomes" id="UP000011613"/>
    </source>
</evidence>
<protein>
    <submittedName>
        <fullName evidence="8">Glycine betaine transporter</fullName>
    </submittedName>
</protein>
<dbReference type="PANTHER" id="PTHR30047">
    <property type="entry name" value="HIGH-AFFINITY CHOLINE TRANSPORT PROTEIN-RELATED"/>
    <property type="match status" value="1"/>
</dbReference>
<dbReference type="AlphaFoldDB" id="L9Y9M7"/>
<gene>
    <name evidence="8" type="ORF">C490_06584</name>
</gene>
<keyword evidence="3" id="KW-1003">Cell membrane</keyword>
<evidence type="ECO:0000256" key="1">
    <source>
        <dbReference type="ARBA" id="ARBA00004651"/>
    </source>
</evidence>
<evidence type="ECO:0000313" key="8">
    <source>
        <dbReference type="EMBL" id="ELY70351.1"/>
    </source>
</evidence>
<keyword evidence="5 7" id="KW-1133">Transmembrane helix</keyword>
<dbReference type="Pfam" id="PF02028">
    <property type="entry name" value="BCCT"/>
    <property type="match status" value="1"/>
</dbReference>
<evidence type="ECO:0000256" key="7">
    <source>
        <dbReference type="SAM" id="Phobius"/>
    </source>
</evidence>
<dbReference type="PATRIC" id="fig|797304.7.peg.1324"/>
<keyword evidence="4 7" id="KW-0812">Transmembrane</keyword>
<dbReference type="PANTHER" id="PTHR30047:SF7">
    <property type="entry name" value="HIGH-AFFINITY CHOLINE TRANSPORT PROTEIN"/>
    <property type="match status" value="1"/>
</dbReference>
<comment type="subcellular location">
    <subcellularLocation>
        <location evidence="1">Cell membrane</location>
        <topology evidence="1">Multi-pass membrane protein</topology>
    </subcellularLocation>
</comment>
<evidence type="ECO:0000256" key="2">
    <source>
        <dbReference type="ARBA" id="ARBA00022448"/>
    </source>
</evidence>
<keyword evidence="2" id="KW-0813">Transport</keyword>
<comment type="caution">
    <text evidence="8">The sequence shown here is derived from an EMBL/GenBank/DDBJ whole genome shotgun (WGS) entry which is preliminary data.</text>
</comment>
<sequence length="157" mass="16550">MFAMFDLMPGTIILSTIAIILVTTFFVTSSDSGSLVLEHLSTGGKHETPATGRVFWAASEGLVAAALLIAGGDAAVEALQAAAIASGLPFAVILLFMIYAVLQGLQTEYAILESDEFAEVVDELEEDNDVVVTTQRGDLVTEVKTRGDRVVDVDVGD</sequence>
<accession>L9Y9M7</accession>
<organism evidence="8 9">
    <name type="scientific">Natronobacterium gregoryi (strain ATCC 43098 / DSM 3393 / CCM 3738 / CIP 104747 / IAM 13177 / JCM 8860 / NBRC 102187 / NCIMB 2189 / SP2)</name>
    <dbReference type="NCBI Taxonomy" id="797304"/>
    <lineage>
        <taxon>Archaea</taxon>
        <taxon>Methanobacteriati</taxon>
        <taxon>Methanobacteriota</taxon>
        <taxon>Stenosarchaea group</taxon>
        <taxon>Halobacteria</taxon>
        <taxon>Halobacteriales</taxon>
        <taxon>Natrialbaceae</taxon>
        <taxon>Natronobacterium</taxon>
    </lineage>
</organism>
<dbReference type="InterPro" id="IPR000060">
    <property type="entry name" value="BCCT_transptr"/>
</dbReference>
<evidence type="ECO:0000256" key="5">
    <source>
        <dbReference type="ARBA" id="ARBA00022989"/>
    </source>
</evidence>
<dbReference type="RefSeq" id="WP_005578089.1">
    <property type="nucleotide sequence ID" value="NZ_AOIC01000053.1"/>
</dbReference>
<keyword evidence="6 7" id="KW-0472">Membrane</keyword>
<evidence type="ECO:0000256" key="4">
    <source>
        <dbReference type="ARBA" id="ARBA00022692"/>
    </source>
</evidence>
<evidence type="ECO:0000256" key="6">
    <source>
        <dbReference type="ARBA" id="ARBA00023136"/>
    </source>
</evidence>
<dbReference type="GO" id="GO:0022857">
    <property type="term" value="F:transmembrane transporter activity"/>
    <property type="evidence" value="ECO:0007669"/>
    <property type="project" value="InterPro"/>
</dbReference>
<dbReference type="GO" id="GO:0005886">
    <property type="term" value="C:plasma membrane"/>
    <property type="evidence" value="ECO:0007669"/>
    <property type="project" value="UniProtKB-SubCell"/>
</dbReference>
<feature type="transmembrane region" description="Helical" evidence="7">
    <location>
        <begin position="82"/>
        <end position="102"/>
    </location>
</feature>
<dbReference type="Proteomes" id="UP000011613">
    <property type="component" value="Unassembled WGS sequence"/>
</dbReference>
<feature type="transmembrane region" description="Helical" evidence="7">
    <location>
        <begin position="12"/>
        <end position="30"/>
    </location>
</feature>
<dbReference type="EMBL" id="AOIC01000053">
    <property type="protein sequence ID" value="ELY70351.1"/>
    <property type="molecule type" value="Genomic_DNA"/>
</dbReference>
<reference evidence="8 9" key="1">
    <citation type="journal article" date="2014" name="PLoS Genet.">
        <title>Phylogenetically driven sequencing of extremely halophilic archaea reveals strategies for static and dynamic osmo-response.</title>
        <authorList>
            <person name="Becker E.A."/>
            <person name="Seitzer P.M."/>
            <person name="Tritt A."/>
            <person name="Larsen D."/>
            <person name="Krusor M."/>
            <person name="Yao A.I."/>
            <person name="Wu D."/>
            <person name="Madern D."/>
            <person name="Eisen J.A."/>
            <person name="Darling A.E."/>
            <person name="Facciotti M.T."/>
        </authorList>
    </citation>
    <scope>NUCLEOTIDE SEQUENCE [LARGE SCALE GENOMIC DNA]</scope>
    <source>
        <strain evidence="8 9">SP2</strain>
    </source>
</reference>
<proteinExistence type="predicted"/>
<name>L9Y9M7_NATGS</name>